<dbReference type="EMBL" id="JYDR01000020">
    <property type="protein sequence ID" value="KRY75118.1"/>
    <property type="molecule type" value="Genomic_DNA"/>
</dbReference>
<protein>
    <submittedName>
        <fullName evidence="1">Uncharacterized protein</fullName>
    </submittedName>
</protein>
<evidence type="ECO:0000313" key="1">
    <source>
        <dbReference type="EMBL" id="KRY75118.1"/>
    </source>
</evidence>
<organism evidence="1 2">
    <name type="scientific">Trichinella pseudospiralis</name>
    <name type="common">Parasitic roundworm</name>
    <dbReference type="NCBI Taxonomy" id="6337"/>
    <lineage>
        <taxon>Eukaryota</taxon>
        <taxon>Metazoa</taxon>
        <taxon>Ecdysozoa</taxon>
        <taxon>Nematoda</taxon>
        <taxon>Enoplea</taxon>
        <taxon>Dorylaimia</taxon>
        <taxon>Trichinellida</taxon>
        <taxon>Trichinellidae</taxon>
        <taxon>Trichinella</taxon>
    </lineage>
</organism>
<proteinExistence type="predicted"/>
<evidence type="ECO:0000313" key="2">
    <source>
        <dbReference type="Proteomes" id="UP000054632"/>
    </source>
</evidence>
<dbReference type="AlphaFoldDB" id="A0A0V1EMT7"/>
<name>A0A0V1EMT7_TRIPS</name>
<dbReference type="Proteomes" id="UP000054632">
    <property type="component" value="Unassembled WGS sequence"/>
</dbReference>
<sequence length="146" mass="17442">MHQNYDMHIYDFWSKICSKWISTESAIIKKTKVKTYSVQNNYNKHKSRNIINDDRIYFLQIYVNNKFFQLEDGNSSSEYFTTPLENLWSALFNKRMYYSGGIVDEQSYTKPAGSRYDSETTRQAFVIDCSEYGINFDLFDLHLLLW</sequence>
<accession>A0A0V1EMT7</accession>
<comment type="caution">
    <text evidence="1">The sequence shown here is derived from an EMBL/GenBank/DDBJ whole genome shotgun (WGS) entry which is preliminary data.</text>
</comment>
<reference evidence="1 2" key="1">
    <citation type="submission" date="2015-01" db="EMBL/GenBank/DDBJ databases">
        <title>Evolution of Trichinella species and genotypes.</title>
        <authorList>
            <person name="Korhonen P.K."/>
            <person name="Edoardo P."/>
            <person name="Giuseppe L.R."/>
            <person name="Gasser R.B."/>
        </authorList>
    </citation>
    <scope>NUCLEOTIDE SEQUENCE [LARGE SCALE GENOMIC DNA]</scope>
    <source>
        <strain evidence="1">ISS13</strain>
    </source>
</reference>
<gene>
    <name evidence="1" type="ORF">T4A_1228</name>
</gene>